<protein>
    <submittedName>
        <fullName evidence="2">Uncharacterized protein</fullName>
    </submittedName>
</protein>
<feature type="compositionally biased region" description="Basic and acidic residues" evidence="1">
    <location>
        <begin position="1"/>
        <end position="18"/>
    </location>
</feature>
<dbReference type="STRING" id="1869.MB27_18535"/>
<evidence type="ECO:0000313" key="3">
    <source>
        <dbReference type="Proteomes" id="UP000054537"/>
    </source>
</evidence>
<proteinExistence type="predicted"/>
<accession>A0A0A6UP89</accession>
<organism evidence="2 3">
    <name type="scientific">Actinoplanes utahensis</name>
    <dbReference type="NCBI Taxonomy" id="1869"/>
    <lineage>
        <taxon>Bacteria</taxon>
        <taxon>Bacillati</taxon>
        <taxon>Actinomycetota</taxon>
        <taxon>Actinomycetes</taxon>
        <taxon>Micromonosporales</taxon>
        <taxon>Micromonosporaceae</taxon>
        <taxon>Actinoplanes</taxon>
    </lineage>
</organism>
<dbReference type="OrthoDB" id="3399402at2"/>
<keyword evidence="3" id="KW-1185">Reference proteome</keyword>
<evidence type="ECO:0000313" key="2">
    <source>
        <dbReference type="EMBL" id="KHD76139.1"/>
    </source>
</evidence>
<dbReference type="EMBL" id="JRTT01000020">
    <property type="protein sequence ID" value="KHD76139.1"/>
    <property type="molecule type" value="Genomic_DNA"/>
</dbReference>
<name>A0A0A6UP89_ACTUT</name>
<sequence>MTDSHENDGVWRDEERLPLDQLNQAMASWDTDGQNDPSDNDSGQEASVATSERPSTTGHTGPH</sequence>
<comment type="caution">
    <text evidence="2">The sequence shown here is derived from an EMBL/GenBank/DDBJ whole genome shotgun (WGS) entry which is preliminary data.</text>
</comment>
<dbReference type="AlphaFoldDB" id="A0A0A6UP89"/>
<gene>
    <name evidence="2" type="ORF">MB27_18535</name>
</gene>
<feature type="region of interest" description="Disordered" evidence="1">
    <location>
        <begin position="1"/>
        <end position="63"/>
    </location>
</feature>
<dbReference type="RefSeq" id="WP_043525973.1">
    <property type="nucleotide sequence ID" value="NZ_BAABKU010000002.1"/>
</dbReference>
<feature type="compositionally biased region" description="Polar residues" evidence="1">
    <location>
        <begin position="21"/>
        <end position="63"/>
    </location>
</feature>
<evidence type="ECO:0000256" key="1">
    <source>
        <dbReference type="SAM" id="MobiDB-lite"/>
    </source>
</evidence>
<dbReference type="Proteomes" id="UP000054537">
    <property type="component" value="Unassembled WGS sequence"/>
</dbReference>
<reference evidence="2 3" key="1">
    <citation type="submission" date="2014-10" db="EMBL/GenBank/DDBJ databases">
        <title>Draft genome sequence of Actinoplanes utahensis NRRL 12052.</title>
        <authorList>
            <person name="Velasco-Bucheli B."/>
            <person name="del Cerro C."/>
            <person name="Hormigo D."/>
            <person name="Garcia J.L."/>
            <person name="Acebal C."/>
            <person name="Arroyo M."/>
            <person name="de la Mata I."/>
        </authorList>
    </citation>
    <scope>NUCLEOTIDE SEQUENCE [LARGE SCALE GENOMIC DNA]</scope>
    <source>
        <strain evidence="2 3">NRRL 12052</strain>
    </source>
</reference>